<gene>
    <name evidence="3" type="ORF">H8K33_03265</name>
</gene>
<organism evidence="3 4">
    <name type="scientific">Undibacterium amnicola</name>
    <dbReference type="NCBI Taxonomy" id="1834038"/>
    <lineage>
        <taxon>Bacteria</taxon>
        <taxon>Pseudomonadati</taxon>
        <taxon>Pseudomonadota</taxon>
        <taxon>Betaproteobacteria</taxon>
        <taxon>Burkholderiales</taxon>
        <taxon>Oxalobacteraceae</taxon>
        <taxon>Undibacterium</taxon>
    </lineage>
</organism>
<comment type="similarity">
    <text evidence="1 2">Belongs to the UPF0125 (RnfH) family.</text>
</comment>
<dbReference type="Pfam" id="PF03658">
    <property type="entry name" value="Ub-RnfH"/>
    <property type="match status" value="1"/>
</dbReference>
<dbReference type="Gene3D" id="3.10.20.280">
    <property type="entry name" value="RnfH-like"/>
    <property type="match status" value="1"/>
</dbReference>
<keyword evidence="4" id="KW-1185">Reference proteome</keyword>
<protein>
    <recommendedName>
        <fullName evidence="2">UPF0125 protein H8K33_03265</fullName>
    </recommendedName>
</protein>
<reference evidence="3 4" key="1">
    <citation type="submission" date="2020-08" db="EMBL/GenBank/DDBJ databases">
        <title>Novel species isolated from subtropical streams in China.</title>
        <authorList>
            <person name="Lu H."/>
        </authorList>
    </citation>
    <scope>NUCLEOTIDE SEQUENCE [LARGE SCALE GENOMIC DNA]</scope>
    <source>
        <strain evidence="3 4">KCTC 52442</strain>
    </source>
</reference>
<evidence type="ECO:0000313" key="4">
    <source>
        <dbReference type="Proteomes" id="UP000643610"/>
    </source>
</evidence>
<dbReference type="PANTHER" id="PTHR37483:SF1">
    <property type="entry name" value="UPF0125 PROTEIN RATB"/>
    <property type="match status" value="1"/>
</dbReference>
<sequence>MENNLSATIRIQLCYAIEKMNPTIVMLELPRDSKVTQAVQHLDPSHLAIVEAQLDKQSAWAVFGKKKNADYLLQDGDRLELCRPLIADPMSARRHRAKREHKSGKM</sequence>
<dbReference type="HAMAP" id="MF_00460">
    <property type="entry name" value="UPF0125_RnfH"/>
    <property type="match status" value="1"/>
</dbReference>
<dbReference type="RefSeq" id="WP_186889523.1">
    <property type="nucleotide sequence ID" value="NZ_JACOFU010000001.1"/>
</dbReference>
<evidence type="ECO:0000313" key="3">
    <source>
        <dbReference type="EMBL" id="MBC3830519.1"/>
    </source>
</evidence>
<evidence type="ECO:0000256" key="1">
    <source>
        <dbReference type="ARBA" id="ARBA00010645"/>
    </source>
</evidence>
<comment type="caution">
    <text evidence="3">The sequence shown here is derived from an EMBL/GenBank/DDBJ whole genome shotgun (WGS) entry which is preliminary data.</text>
</comment>
<dbReference type="InterPro" id="IPR016155">
    <property type="entry name" value="Mopterin_synth/thiamin_S_b"/>
</dbReference>
<dbReference type="SUPFAM" id="SSF54285">
    <property type="entry name" value="MoaD/ThiS"/>
    <property type="match status" value="1"/>
</dbReference>
<dbReference type="EMBL" id="JACOFU010000001">
    <property type="protein sequence ID" value="MBC3830519.1"/>
    <property type="molecule type" value="Genomic_DNA"/>
</dbReference>
<proteinExistence type="inferred from homology"/>
<accession>A0ABR6XLY0</accession>
<dbReference type="Proteomes" id="UP000643610">
    <property type="component" value="Unassembled WGS sequence"/>
</dbReference>
<dbReference type="InterPro" id="IPR037021">
    <property type="entry name" value="RnfH_sf"/>
</dbReference>
<dbReference type="PANTHER" id="PTHR37483">
    <property type="entry name" value="UPF0125 PROTEIN RATB"/>
    <property type="match status" value="1"/>
</dbReference>
<evidence type="ECO:0000256" key="2">
    <source>
        <dbReference type="HAMAP-Rule" id="MF_00460"/>
    </source>
</evidence>
<dbReference type="InterPro" id="IPR005346">
    <property type="entry name" value="RnfH"/>
</dbReference>
<name>A0ABR6XLY0_9BURK</name>